<proteinExistence type="inferred from homology"/>
<dbReference type="PATRIC" id="fig|1127483.3.peg.5783"/>
<dbReference type="Proteomes" id="UP000005808">
    <property type="component" value="Unassembled WGS sequence"/>
</dbReference>
<organism evidence="3 4">
    <name type="scientific">Cupriavidus basilensis OR16</name>
    <dbReference type="NCBI Taxonomy" id="1127483"/>
    <lineage>
        <taxon>Bacteria</taxon>
        <taxon>Pseudomonadati</taxon>
        <taxon>Pseudomonadota</taxon>
        <taxon>Betaproteobacteria</taxon>
        <taxon>Burkholderiales</taxon>
        <taxon>Burkholderiaceae</taxon>
        <taxon>Cupriavidus</taxon>
    </lineage>
</organism>
<name>H1SC64_9BURK</name>
<sequence length="331" mass="34885">MKSIKWFDRGGRVLMAAGAVVLCLACQQAGAEAWPAKPVRIVTAAPAGGTADMLARSLADGLTRQFGQPFIVDSKPGGFGAIAVQETLAAPHDGYTLLVIQDGIASEAPFLAKQRFDPFKDIKPVAELARGGLVLVGNPALPAKTLGELISYVKAHPASVNYASYSTGMLGHTMGLQLNQLAGIDMSHVGYKGSPPALQDVMGGHVPLMFDGTATSLPLIKAGKLRAFAVSSPKRLATLPQVPTFTELGYPALNQLAWIGVWVAPDVPEAIQDRLRAATRKVLESASVRDRIAELGLDVGVPRTQAELGASLRTAHDRQGALLKAIDFKPD</sequence>
<keyword evidence="3" id="KW-0675">Receptor</keyword>
<dbReference type="PANTHER" id="PTHR42928">
    <property type="entry name" value="TRICARBOXYLATE-BINDING PROTEIN"/>
    <property type="match status" value="1"/>
</dbReference>
<dbReference type="Gene3D" id="3.40.190.10">
    <property type="entry name" value="Periplasmic binding protein-like II"/>
    <property type="match status" value="1"/>
</dbReference>
<dbReference type="InterPro" id="IPR042100">
    <property type="entry name" value="Bug_dom1"/>
</dbReference>
<protein>
    <submittedName>
        <fullName evidence="3">Extra-cytoplasmic solute receptor</fullName>
    </submittedName>
</protein>
<dbReference type="RefSeq" id="WP_006161414.1">
    <property type="nucleotide sequence ID" value="NZ_AHJE01000081.1"/>
</dbReference>
<dbReference type="CDD" id="cd07012">
    <property type="entry name" value="PBP2_Bug_TTT"/>
    <property type="match status" value="1"/>
</dbReference>
<keyword evidence="2" id="KW-0732">Signal</keyword>
<dbReference type="AlphaFoldDB" id="H1SC64"/>
<dbReference type="PANTHER" id="PTHR42928:SF5">
    <property type="entry name" value="BLR1237 PROTEIN"/>
    <property type="match status" value="1"/>
</dbReference>
<feature type="signal peptide" evidence="2">
    <location>
        <begin position="1"/>
        <end position="31"/>
    </location>
</feature>
<gene>
    <name evidence="3" type="ORF">OR16_28979</name>
</gene>
<dbReference type="Pfam" id="PF03401">
    <property type="entry name" value="TctC"/>
    <property type="match status" value="1"/>
</dbReference>
<dbReference type="InterPro" id="IPR005064">
    <property type="entry name" value="BUG"/>
</dbReference>
<evidence type="ECO:0000313" key="4">
    <source>
        <dbReference type="Proteomes" id="UP000005808"/>
    </source>
</evidence>
<comment type="similarity">
    <text evidence="1">Belongs to the UPF0065 (bug) family.</text>
</comment>
<evidence type="ECO:0000256" key="1">
    <source>
        <dbReference type="ARBA" id="ARBA00006987"/>
    </source>
</evidence>
<dbReference type="PIRSF" id="PIRSF017082">
    <property type="entry name" value="YflP"/>
    <property type="match status" value="1"/>
</dbReference>
<accession>H1SC64</accession>
<evidence type="ECO:0000256" key="2">
    <source>
        <dbReference type="SAM" id="SignalP"/>
    </source>
</evidence>
<evidence type="ECO:0000313" key="3">
    <source>
        <dbReference type="EMBL" id="EHP39842.1"/>
    </source>
</evidence>
<dbReference type="SUPFAM" id="SSF53850">
    <property type="entry name" value="Periplasmic binding protein-like II"/>
    <property type="match status" value="1"/>
</dbReference>
<dbReference type="EMBL" id="AHJE01000081">
    <property type="protein sequence ID" value="EHP39842.1"/>
    <property type="molecule type" value="Genomic_DNA"/>
</dbReference>
<comment type="caution">
    <text evidence="3">The sequence shown here is derived from an EMBL/GenBank/DDBJ whole genome shotgun (WGS) entry which is preliminary data.</text>
</comment>
<feature type="chain" id="PRO_5003554389" evidence="2">
    <location>
        <begin position="32"/>
        <end position="331"/>
    </location>
</feature>
<reference evidence="3 4" key="1">
    <citation type="journal article" date="2012" name="J. Bacteriol.">
        <title>De Novo Genome Project of Cupriavidus basilensis OR16.</title>
        <authorList>
            <person name="Cserhati M."/>
            <person name="Kriszt B."/>
            <person name="Szoboszlay S."/>
            <person name="Toth A."/>
            <person name="Szabo I."/>
            <person name="Tancsics A."/>
            <person name="Nagy I."/>
            <person name="Horvath B."/>
            <person name="Nagy I."/>
            <person name="Kukolya J."/>
        </authorList>
    </citation>
    <scope>NUCLEOTIDE SEQUENCE [LARGE SCALE GENOMIC DNA]</scope>
    <source>
        <strain evidence="3 4">OR16</strain>
    </source>
</reference>
<dbReference type="Gene3D" id="3.40.190.150">
    <property type="entry name" value="Bordetella uptake gene, domain 1"/>
    <property type="match status" value="1"/>
</dbReference>